<keyword evidence="4" id="KW-1185">Reference proteome</keyword>
<evidence type="ECO:0000313" key="4">
    <source>
        <dbReference type="Proteomes" id="UP000195570"/>
    </source>
</evidence>
<evidence type="ECO:0000313" key="3">
    <source>
        <dbReference type="EMBL" id="SCU72525.1"/>
    </source>
</evidence>
<feature type="compositionally biased region" description="Low complexity" evidence="2">
    <location>
        <begin position="554"/>
        <end position="567"/>
    </location>
</feature>
<feature type="compositionally biased region" description="Polar residues" evidence="2">
    <location>
        <begin position="620"/>
        <end position="637"/>
    </location>
</feature>
<dbReference type="VEuPathDB" id="TriTrypDB:TEOVI_000410200"/>
<feature type="compositionally biased region" description="Basic and acidic residues" evidence="2">
    <location>
        <begin position="605"/>
        <end position="619"/>
    </location>
</feature>
<keyword evidence="1" id="KW-0175">Coiled coil</keyword>
<dbReference type="AlphaFoldDB" id="A0A1G4IJ17"/>
<organism evidence="3 4">
    <name type="scientific">Trypanosoma equiperdum</name>
    <dbReference type="NCBI Taxonomy" id="5694"/>
    <lineage>
        <taxon>Eukaryota</taxon>
        <taxon>Discoba</taxon>
        <taxon>Euglenozoa</taxon>
        <taxon>Kinetoplastea</taxon>
        <taxon>Metakinetoplastina</taxon>
        <taxon>Trypanosomatida</taxon>
        <taxon>Trypanosomatidae</taxon>
        <taxon>Trypanosoma</taxon>
    </lineage>
</organism>
<feature type="region of interest" description="Disordered" evidence="2">
    <location>
        <begin position="583"/>
        <end position="729"/>
    </location>
</feature>
<sequence>MNSFVSHSSPPLSAGINEMSLAELRLGIHEFLRSSGALGSLKTQLRGVITSELLKRRRTKDITAGECNSRELDAGADVSNKDGEGESAWIQRLADAIVEQHLRQTGRAFSLAIFSSEADVSFRATGDDALAVLLHLDNPVLTTAGWRAGPDSTPANAKVAHHRSSSFLQILTAAHLRHVGDSRGQRPGYAVGTQTDSDFGSEFSGESAKPPVEVRLAAVDAKYALCFARMEHSTREELDRHMETYREELKLQMEQTYQQRLRAFEQQKLLEVRREAEEHFRLLLQHKMEEQREIERLSAQRVEAERVRLSQAREDIQLQRVELERRQREIQLLLDERDKATVEMEGRLHDAKQQIRVLTSQLQQFEELCASRLAEAEAARDREMRRVGDIRRLQAEHVAELQLKDEEICRLRFRLKSLAASNTGGSWHHNALNTTENGVIMVHEVPSGATRQHKQGSRQQASHEATYLTSTPVPREAAWQSIWHSTDVVGPTEVVTAPLRGEEGVVERRSHLVDPSLHSSDVHRQGKRGSRDTNDAAIESQERSMSIQPRRAATTESGSTVTTTSSRVGSRVLLADAAVAKSAHESATAEKQETPVPQECGSSERSGRAGNDEKDEVAHSKSSSGSTKVTRSNTTGEINGEVDRSHPPVVQGSHSEGPLSLNASEGNTAIASSSKMSSVRSHKSQSVTTPRAAASHALSDLVGRINAEEEDKRKEIEKEEETNRGGIKWAATSQHNLLVQRQTAMEEFSGREESNVVLLDRTTISDDGSEDDILYRKGDDSDDSI</sequence>
<dbReference type="GeneID" id="92378042"/>
<gene>
    <name evidence="3" type="ORF">TEOVI_000410200</name>
</gene>
<feature type="region of interest" description="Disordered" evidence="2">
    <location>
        <begin position="762"/>
        <end position="785"/>
    </location>
</feature>
<protein>
    <recommendedName>
        <fullName evidence="5">LisH domain-containing protein</fullName>
    </recommendedName>
</protein>
<comment type="caution">
    <text evidence="3">The sequence shown here is derived from an EMBL/GenBank/DDBJ whole genome shotgun (WGS) entry which is preliminary data.</text>
</comment>
<evidence type="ECO:0000256" key="2">
    <source>
        <dbReference type="SAM" id="MobiDB-lite"/>
    </source>
</evidence>
<accession>A0A1G4IJ17</accession>
<feature type="compositionally biased region" description="Basic and acidic residues" evidence="2">
    <location>
        <begin position="520"/>
        <end position="534"/>
    </location>
</feature>
<evidence type="ECO:0008006" key="5">
    <source>
        <dbReference type="Google" id="ProtNLM"/>
    </source>
</evidence>
<feature type="compositionally biased region" description="Polar residues" evidence="2">
    <location>
        <begin position="661"/>
        <end position="671"/>
    </location>
</feature>
<reference evidence="3" key="1">
    <citation type="submission" date="2016-09" db="EMBL/GenBank/DDBJ databases">
        <authorList>
            <person name="Hebert L."/>
            <person name="Moumen B."/>
        </authorList>
    </citation>
    <scope>NUCLEOTIDE SEQUENCE [LARGE SCALE GENOMIC DNA]</scope>
    <source>
        <strain evidence="3">OVI</strain>
    </source>
</reference>
<feature type="compositionally biased region" description="Basic and acidic residues" evidence="2">
    <location>
        <begin position="583"/>
        <end position="593"/>
    </location>
</feature>
<dbReference type="RefSeq" id="XP_067083007.1">
    <property type="nucleotide sequence ID" value="XM_067226906.1"/>
</dbReference>
<feature type="region of interest" description="Disordered" evidence="2">
    <location>
        <begin position="508"/>
        <end position="567"/>
    </location>
</feature>
<name>A0A1G4IJ17_TRYEQ</name>
<dbReference type="EMBL" id="CZPT02001883">
    <property type="protein sequence ID" value="SCU72525.1"/>
    <property type="molecule type" value="Genomic_DNA"/>
</dbReference>
<dbReference type="Proteomes" id="UP000195570">
    <property type="component" value="Unassembled WGS sequence"/>
</dbReference>
<feature type="coiled-coil region" evidence="1">
    <location>
        <begin position="287"/>
        <end position="368"/>
    </location>
</feature>
<evidence type="ECO:0000256" key="1">
    <source>
        <dbReference type="SAM" id="Coils"/>
    </source>
</evidence>
<feature type="compositionally biased region" description="Basic and acidic residues" evidence="2">
    <location>
        <begin position="706"/>
        <end position="723"/>
    </location>
</feature>
<proteinExistence type="predicted"/>